<evidence type="ECO:0000313" key="2">
    <source>
        <dbReference type="Proteomes" id="UP000091857"/>
    </source>
</evidence>
<keyword evidence="2" id="KW-1185">Reference proteome</keyword>
<organism evidence="1 2">
    <name type="scientific">Manihot esculenta</name>
    <name type="common">Cassava</name>
    <name type="synonym">Jatropha manihot</name>
    <dbReference type="NCBI Taxonomy" id="3983"/>
    <lineage>
        <taxon>Eukaryota</taxon>
        <taxon>Viridiplantae</taxon>
        <taxon>Streptophyta</taxon>
        <taxon>Embryophyta</taxon>
        <taxon>Tracheophyta</taxon>
        <taxon>Spermatophyta</taxon>
        <taxon>Magnoliopsida</taxon>
        <taxon>eudicotyledons</taxon>
        <taxon>Gunneridae</taxon>
        <taxon>Pentapetalae</taxon>
        <taxon>rosids</taxon>
        <taxon>fabids</taxon>
        <taxon>Malpighiales</taxon>
        <taxon>Euphorbiaceae</taxon>
        <taxon>Crotonoideae</taxon>
        <taxon>Manihoteae</taxon>
        <taxon>Manihot</taxon>
    </lineage>
</organism>
<protein>
    <submittedName>
        <fullName evidence="1">Uncharacterized protein</fullName>
    </submittedName>
</protein>
<sequence>MGLEYVESNGRGETEQNICKELKLKQLAESAIVSGSVLGDSEKVRSSFEIAETTEGEGHCTSPISPHSEQTNGTEAGNTFTADPQNNCVQVELISDSRNKDL</sequence>
<reference evidence="2" key="1">
    <citation type="journal article" date="2016" name="Nat. Biotechnol.">
        <title>Sequencing wild and cultivated cassava and related species reveals extensive interspecific hybridization and genetic diversity.</title>
        <authorList>
            <person name="Bredeson J.V."/>
            <person name="Lyons J.B."/>
            <person name="Prochnik S.E."/>
            <person name="Wu G.A."/>
            <person name="Ha C.M."/>
            <person name="Edsinger-Gonzales E."/>
            <person name="Grimwood J."/>
            <person name="Schmutz J."/>
            <person name="Rabbi I.Y."/>
            <person name="Egesi C."/>
            <person name="Nauluvula P."/>
            <person name="Lebot V."/>
            <person name="Ndunguru J."/>
            <person name="Mkamilo G."/>
            <person name="Bart R.S."/>
            <person name="Setter T.L."/>
            <person name="Gleadow R.M."/>
            <person name="Kulakow P."/>
            <person name="Ferguson M.E."/>
            <person name="Rounsley S."/>
            <person name="Rokhsar D.S."/>
        </authorList>
    </citation>
    <scope>NUCLEOTIDE SEQUENCE [LARGE SCALE GENOMIC DNA]</scope>
    <source>
        <strain evidence="2">cv. AM560-2</strain>
    </source>
</reference>
<name>A0ACB7GDX4_MANES</name>
<accession>A0ACB7GDX4</accession>
<dbReference type="EMBL" id="CM004400">
    <property type="protein sequence ID" value="KAG8638518.1"/>
    <property type="molecule type" value="Genomic_DNA"/>
</dbReference>
<gene>
    <name evidence="1" type="ORF">MANES_14G038250v8</name>
</gene>
<proteinExistence type="predicted"/>
<dbReference type="Proteomes" id="UP000091857">
    <property type="component" value="Chromosome 14"/>
</dbReference>
<comment type="caution">
    <text evidence="1">The sequence shown here is derived from an EMBL/GenBank/DDBJ whole genome shotgun (WGS) entry which is preliminary data.</text>
</comment>
<evidence type="ECO:0000313" key="1">
    <source>
        <dbReference type="EMBL" id="KAG8638518.1"/>
    </source>
</evidence>